<evidence type="ECO:0000256" key="6">
    <source>
        <dbReference type="ARBA" id="ARBA00023026"/>
    </source>
</evidence>
<accession>A0A8A3PD80</accession>
<dbReference type="GO" id="GO:0016705">
    <property type="term" value="F:oxidoreductase activity, acting on paired donors, with incorporation or reduction of molecular oxygen"/>
    <property type="evidence" value="ECO:0007669"/>
    <property type="project" value="InterPro"/>
</dbReference>
<keyword evidence="8" id="KW-0503">Monooxygenase</keyword>
<dbReference type="PRINTS" id="PR00463">
    <property type="entry name" value="EP450I"/>
</dbReference>
<dbReference type="Gene3D" id="1.10.630.10">
    <property type="entry name" value="Cytochrome P450"/>
    <property type="match status" value="2"/>
</dbReference>
<dbReference type="GO" id="GO:0020037">
    <property type="term" value="F:heme binding"/>
    <property type="evidence" value="ECO:0007669"/>
    <property type="project" value="InterPro"/>
</dbReference>
<evidence type="ECO:0000256" key="3">
    <source>
        <dbReference type="ARBA" id="ARBA00022617"/>
    </source>
</evidence>
<reference evidence="9" key="1">
    <citation type="submission" date="2020-10" db="EMBL/GenBank/DDBJ databases">
        <title>Genome Sequence of Monilinia vaccinii-corymbosi Sheds Light on Mummy Berry Disease Infection of Blueberry and Mating Type.</title>
        <authorList>
            <person name="Yow A.G."/>
            <person name="Zhang Y."/>
            <person name="Bansal K."/>
            <person name="Eacker S.M."/>
            <person name="Sullivan S."/>
            <person name="Liachko I."/>
            <person name="Cubeta M.A."/>
            <person name="Rollins J.A."/>
            <person name="Ashrafi H."/>
        </authorList>
    </citation>
    <scope>NUCLEOTIDE SEQUENCE</scope>
    <source>
        <strain evidence="9">RL-1</strain>
    </source>
</reference>
<dbReference type="InterPro" id="IPR017972">
    <property type="entry name" value="Cyt_P450_CS"/>
</dbReference>
<evidence type="ECO:0008006" key="11">
    <source>
        <dbReference type="Google" id="ProtNLM"/>
    </source>
</evidence>
<organism evidence="9 10">
    <name type="scientific">Monilinia vaccinii-corymbosi</name>
    <dbReference type="NCBI Taxonomy" id="61207"/>
    <lineage>
        <taxon>Eukaryota</taxon>
        <taxon>Fungi</taxon>
        <taxon>Dikarya</taxon>
        <taxon>Ascomycota</taxon>
        <taxon>Pezizomycotina</taxon>
        <taxon>Leotiomycetes</taxon>
        <taxon>Helotiales</taxon>
        <taxon>Sclerotiniaceae</taxon>
        <taxon>Monilinia</taxon>
    </lineage>
</organism>
<dbReference type="InterPro" id="IPR050121">
    <property type="entry name" value="Cytochrome_P450_monoxygenase"/>
</dbReference>
<dbReference type="InterPro" id="IPR036396">
    <property type="entry name" value="Cyt_P450_sf"/>
</dbReference>
<keyword evidence="5 7" id="KW-0408">Iron</keyword>
<dbReference type="InterPro" id="IPR002401">
    <property type="entry name" value="Cyt_P450_E_grp-I"/>
</dbReference>
<name>A0A8A3PD80_9HELO</name>
<dbReference type="EMBL" id="CP063407">
    <property type="protein sequence ID" value="QSZ33117.1"/>
    <property type="molecule type" value="Genomic_DNA"/>
</dbReference>
<dbReference type="Proteomes" id="UP000672032">
    <property type="component" value="Chromosome 3"/>
</dbReference>
<proteinExistence type="inferred from homology"/>
<dbReference type="PANTHER" id="PTHR24305:SF210">
    <property type="entry name" value="CYTOCHROME P450 MONOOXYGENASE ASQL-RELATED"/>
    <property type="match status" value="1"/>
</dbReference>
<keyword evidence="3 7" id="KW-0349">Heme</keyword>
<dbReference type="GO" id="GO:0005506">
    <property type="term" value="F:iron ion binding"/>
    <property type="evidence" value="ECO:0007669"/>
    <property type="project" value="InterPro"/>
</dbReference>
<evidence type="ECO:0000256" key="4">
    <source>
        <dbReference type="ARBA" id="ARBA00022723"/>
    </source>
</evidence>
<comment type="cofactor">
    <cofactor evidence="1 7">
        <name>heme</name>
        <dbReference type="ChEBI" id="CHEBI:30413"/>
    </cofactor>
</comment>
<protein>
    <recommendedName>
        <fullName evidence="11">Cytochrome P450</fullName>
    </recommendedName>
</protein>
<dbReference type="Pfam" id="PF00067">
    <property type="entry name" value="p450"/>
    <property type="match status" value="1"/>
</dbReference>
<dbReference type="InterPro" id="IPR001128">
    <property type="entry name" value="Cyt_P450"/>
</dbReference>
<keyword evidence="8" id="KW-0560">Oxidoreductase</keyword>
<dbReference type="PRINTS" id="PR00385">
    <property type="entry name" value="P450"/>
</dbReference>
<keyword evidence="10" id="KW-1185">Reference proteome</keyword>
<keyword evidence="6" id="KW-0843">Virulence</keyword>
<dbReference type="SUPFAM" id="SSF48264">
    <property type="entry name" value="Cytochrome P450"/>
    <property type="match status" value="1"/>
</dbReference>
<sequence length="169" mass="19145">MSIPEIKSTSGVLLIAGSETTATLLAAATYYLLAPGNEHILEESVKEIRTTFKSEEEINMTNIPCVIYASHHRAQNFKNPENFAPERWLDDPEYAGDQKGAFQPFSLGPRNCIGRNLAFAEMRLILARIIWNFDLEIAGESKSWAKNMKIFLMWEKPPLYVNLKPVVRS</sequence>
<keyword evidence="4 7" id="KW-0479">Metal-binding</keyword>
<dbReference type="PROSITE" id="PS00086">
    <property type="entry name" value="CYTOCHROME_P450"/>
    <property type="match status" value="1"/>
</dbReference>
<comment type="similarity">
    <text evidence="2 8">Belongs to the cytochrome P450 family.</text>
</comment>
<feature type="binding site" description="axial binding residue" evidence="7">
    <location>
        <position position="112"/>
    </location>
    <ligand>
        <name>heme</name>
        <dbReference type="ChEBI" id="CHEBI:30413"/>
    </ligand>
    <ligandPart>
        <name>Fe</name>
        <dbReference type="ChEBI" id="CHEBI:18248"/>
    </ligandPart>
</feature>
<evidence type="ECO:0000256" key="7">
    <source>
        <dbReference type="PIRSR" id="PIRSR602401-1"/>
    </source>
</evidence>
<dbReference type="OrthoDB" id="1470350at2759"/>
<evidence type="ECO:0000313" key="10">
    <source>
        <dbReference type="Proteomes" id="UP000672032"/>
    </source>
</evidence>
<evidence type="ECO:0000256" key="8">
    <source>
        <dbReference type="RuleBase" id="RU000461"/>
    </source>
</evidence>
<dbReference type="PANTHER" id="PTHR24305">
    <property type="entry name" value="CYTOCHROME P450"/>
    <property type="match status" value="1"/>
</dbReference>
<gene>
    <name evidence="9" type="ORF">DSL72_002703</name>
</gene>
<evidence type="ECO:0000313" key="9">
    <source>
        <dbReference type="EMBL" id="QSZ33117.1"/>
    </source>
</evidence>
<dbReference type="AlphaFoldDB" id="A0A8A3PD80"/>
<evidence type="ECO:0000256" key="5">
    <source>
        <dbReference type="ARBA" id="ARBA00023004"/>
    </source>
</evidence>
<evidence type="ECO:0000256" key="1">
    <source>
        <dbReference type="ARBA" id="ARBA00001971"/>
    </source>
</evidence>
<dbReference type="GO" id="GO:0004497">
    <property type="term" value="F:monooxygenase activity"/>
    <property type="evidence" value="ECO:0007669"/>
    <property type="project" value="UniProtKB-KW"/>
</dbReference>
<evidence type="ECO:0000256" key="2">
    <source>
        <dbReference type="ARBA" id="ARBA00010617"/>
    </source>
</evidence>